<dbReference type="AlphaFoldDB" id="A0A5D0RNT9"/>
<dbReference type="InterPro" id="IPR028973">
    <property type="entry name" value="PhnB-like"/>
</dbReference>
<organism evidence="2 3">
    <name type="scientific">Maritimibacter fusiformis</name>
    <dbReference type="NCBI Taxonomy" id="2603819"/>
    <lineage>
        <taxon>Bacteria</taxon>
        <taxon>Pseudomonadati</taxon>
        <taxon>Pseudomonadota</taxon>
        <taxon>Alphaproteobacteria</taxon>
        <taxon>Rhodobacterales</taxon>
        <taxon>Roseobacteraceae</taxon>
        <taxon>Maritimibacter</taxon>
    </lineage>
</organism>
<dbReference type="PANTHER" id="PTHR33990:SF1">
    <property type="entry name" value="PROTEIN YJDN"/>
    <property type="match status" value="1"/>
</dbReference>
<dbReference type="Gene3D" id="3.10.180.10">
    <property type="entry name" value="2,3-Dihydroxybiphenyl 1,2-Dioxygenase, domain 1"/>
    <property type="match status" value="1"/>
</dbReference>
<proteinExistence type="predicted"/>
<evidence type="ECO:0000313" key="3">
    <source>
        <dbReference type="Proteomes" id="UP000322080"/>
    </source>
</evidence>
<gene>
    <name evidence="2" type="ORF">FVF75_06130</name>
</gene>
<dbReference type="RefSeq" id="WP_148377061.1">
    <property type="nucleotide sequence ID" value="NZ_VSIY01000004.1"/>
</dbReference>
<comment type="caution">
    <text evidence="2">The sequence shown here is derived from an EMBL/GenBank/DDBJ whole genome shotgun (WGS) entry which is preliminary data.</text>
</comment>
<reference evidence="2 3" key="1">
    <citation type="submission" date="2019-08" db="EMBL/GenBank/DDBJ databases">
        <title>Identification of a novel species of the genus Boseongicola.</title>
        <authorList>
            <person name="Zhang X.-Q."/>
        </authorList>
    </citation>
    <scope>NUCLEOTIDE SEQUENCE [LARGE SCALE GENOMIC DNA]</scope>
    <source>
        <strain evidence="2 3">HY14</strain>
    </source>
</reference>
<dbReference type="InterPro" id="IPR029068">
    <property type="entry name" value="Glyas_Bleomycin-R_OHBP_Dase"/>
</dbReference>
<dbReference type="PANTHER" id="PTHR33990">
    <property type="entry name" value="PROTEIN YJDN-RELATED"/>
    <property type="match status" value="1"/>
</dbReference>
<protein>
    <submittedName>
        <fullName evidence="2">VOC family protein</fullName>
    </submittedName>
</protein>
<name>A0A5D0RNT9_9RHOB</name>
<dbReference type="Proteomes" id="UP000322080">
    <property type="component" value="Unassembled WGS sequence"/>
</dbReference>
<evidence type="ECO:0000313" key="2">
    <source>
        <dbReference type="EMBL" id="TYB82298.1"/>
    </source>
</evidence>
<dbReference type="CDD" id="cd06588">
    <property type="entry name" value="PhnB_like"/>
    <property type="match status" value="1"/>
</dbReference>
<accession>A0A5D0RNT9</accession>
<evidence type="ECO:0000259" key="1">
    <source>
        <dbReference type="Pfam" id="PF06983"/>
    </source>
</evidence>
<dbReference type="EMBL" id="VSIY01000004">
    <property type="protein sequence ID" value="TYB82298.1"/>
    <property type="molecule type" value="Genomic_DNA"/>
</dbReference>
<dbReference type="Pfam" id="PF06983">
    <property type="entry name" value="3-dmu-9_3-mt"/>
    <property type="match status" value="1"/>
</dbReference>
<sequence>MQPIIYLFFKDTCREAITHYGKVFATTPEIMSFADMPDEARAEMPGVPADMVMHAALQVGEGWIYASDDPSGDTPRMDGCNVSVTLPTDAETRRVFDALSEGGEVRQPLEPAFFASLFSAFTDRFGIRWMVMSDGKDA</sequence>
<feature type="domain" description="PhnB-like" evidence="1">
    <location>
        <begin position="4"/>
        <end position="131"/>
    </location>
</feature>
<keyword evidence="3" id="KW-1185">Reference proteome</keyword>
<dbReference type="SUPFAM" id="SSF54593">
    <property type="entry name" value="Glyoxalase/Bleomycin resistance protein/Dihydroxybiphenyl dioxygenase"/>
    <property type="match status" value="1"/>
</dbReference>